<feature type="compositionally biased region" description="Polar residues" evidence="4">
    <location>
        <begin position="257"/>
        <end position="267"/>
    </location>
</feature>
<dbReference type="SMART" id="SM00028">
    <property type="entry name" value="TPR"/>
    <property type="match status" value="3"/>
</dbReference>
<sequence>MNRSRPFVRALGLVFGLLLTFPAFAAESLDEIYAIADRKDFDTALKRLNLFLNEHPQDAQGRFLKGLILTETKQRDQAISVFQQLSKDFPELPEPYNNLAVLFAEQGQFEKAQEALNQAVKAHPNYATAHENLGDIHAKMASQAYARALKLNPGNNALTGKLNKVKTLFTESAEQQPAKPGQAKAQAAGKSSPLKADPPPPKPATPVEATPVKPATPVEATPVKPLVTAQADTPSKQDPAPGAEKEKDGEAEGVSSPKGNTAGTDAVTSEPPAKEGAGAGPRKTVPDSAKMADPKSIDAVKQVVLDWAGAWSAKKIDQYIDAYSPRFQPVTKNLKSREAWEKNRREVIGKAGDIHIHVSDLQITMLTDQRAQATFQQNYTAKNYRDRVKKTLSLEREGEAWKIVREYAANE</sequence>
<dbReference type="PROSITE" id="PS50005">
    <property type="entry name" value="TPR"/>
    <property type="match status" value="1"/>
</dbReference>
<reference evidence="7 8" key="1">
    <citation type="submission" date="2024-05" db="EMBL/GenBank/DDBJ databases">
        <authorList>
            <consortium name="Candidatus Magnetaquicoccaceae bacterium FCR-1 genome sequencing consortium"/>
            <person name="Shimoshige H."/>
            <person name="Shimamura S."/>
            <person name="Taoka A."/>
            <person name="Kobayashi H."/>
            <person name="Maekawa T."/>
        </authorList>
    </citation>
    <scope>NUCLEOTIDE SEQUENCE [LARGE SCALE GENOMIC DNA]</scope>
    <source>
        <strain evidence="7 8">FCR-1</strain>
    </source>
</reference>
<protein>
    <recommendedName>
        <fullName evidence="6">Cds6 C-terminal domain-containing protein</fullName>
    </recommendedName>
</protein>
<comment type="caution">
    <text evidence="7">The sequence shown here is derived from an EMBL/GenBank/DDBJ whole genome shotgun (WGS) entry which is preliminary data.</text>
</comment>
<evidence type="ECO:0000313" key="7">
    <source>
        <dbReference type="EMBL" id="GAB0058615.1"/>
    </source>
</evidence>
<dbReference type="SUPFAM" id="SSF48452">
    <property type="entry name" value="TPR-like"/>
    <property type="match status" value="1"/>
</dbReference>
<feature type="domain" description="Cds6 C-terminal" evidence="6">
    <location>
        <begin position="300"/>
        <end position="406"/>
    </location>
</feature>
<dbReference type="Pfam" id="PF24125">
    <property type="entry name" value="Cds6_C"/>
    <property type="match status" value="1"/>
</dbReference>
<keyword evidence="5" id="KW-0732">Signal</keyword>
<dbReference type="RefSeq" id="WP_420906336.1">
    <property type="nucleotide sequence ID" value="NZ_BAAFGK010000005.1"/>
</dbReference>
<accession>A0ABQ0CCN6</accession>
<organism evidence="7 8">
    <name type="scientific">Candidatus Magnetaquiglobus chichijimensis</name>
    <dbReference type="NCBI Taxonomy" id="3141448"/>
    <lineage>
        <taxon>Bacteria</taxon>
        <taxon>Pseudomonadati</taxon>
        <taxon>Pseudomonadota</taxon>
        <taxon>Magnetococcia</taxon>
        <taxon>Magnetococcales</taxon>
        <taxon>Candidatus Magnetaquicoccaceae</taxon>
        <taxon>Candidatus Magnetaquiglobus</taxon>
    </lineage>
</organism>
<dbReference type="SUPFAM" id="SSF54427">
    <property type="entry name" value="NTF2-like"/>
    <property type="match status" value="1"/>
</dbReference>
<feature type="chain" id="PRO_5045985538" description="Cds6 C-terminal domain-containing protein" evidence="5">
    <location>
        <begin position="26"/>
        <end position="411"/>
    </location>
</feature>
<evidence type="ECO:0000256" key="5">
    <source>
        <dbReference type="SAM" id="SignalP"/>
    </source>
</evidence>
<dbReference type="InterPro" id="IPR019734">
    <property type="entry name" value="TPR_rpt"/>
</dbReference>
<feature type="region of interest" description="Disordered" evidence="4">
    <location>
        <begin position="172"/>
        <end position="294"/>
    </location>
</feature>
<evidence type="ECO:0000313" key="8">
    <source>
        <dbReference type="Proteomes" id="UP001628193"/>
    </source>
</evidence>
<evidence type="ECO:0000256" key="4">
    <source>
        <dbReference type="SAM" id="MobiDB-lite"/>
    </source>
</evidence>
<dbReference type="InterPro" id="IPR051685">
    <property type="entry name" value="Ycf3/AcsC/BcsC/TPR_MFPF"/>
</dbReference>
<dbReference type="Gene3D" id="3.10.450.50">
    <property type="match status" value="1"/>
</dbReference>
<dbReference type="PANTHER" id="PTHR44943">
    <property type="entry name" value="CELLULOSE SYNTHASE OPERON PROTEIN C"/>
    <property type="match status" value="1"/>
</dbReference>
<gene>
    <name evidence="7" type="ORF">SIID45300_02968</name>
</gene>
<dbReference type="InterPro" id="IPR056203">
    <property type="entry name" value="Cds6_C"/>
</dbReference>
<feature type="compositionally biased region" description="Low complexity" evidence="4">
    <location>
        <begin position="175"/>
        <end position="195"/>
    </location>
</feature>
<name>A0ABQ0CCN6_9PROT</name>
<feature type="repeat" description="TPR" evidence="3">
    <location>
        <begin position="93"/>
        <end position="126"/>
    </location>
</feature>
<evidence type="ECO:0000256" key="1">
    <source>
        <dbReference type="ARBA" id="ARBA00022737"/>
    </source>
</evidence>
<dbReference type="Proteomes" id="UP001628193">
    <property type="component" value="Unassembled WGS sequence"/>
</dbReference>
<evidence type="ECO:0000256" key="3">
    <source>
        <dbReference type="PROSITE-ProRule" id="PRU00339"/>
    </source>
</evidence>
<evidence type="ECO:0000259" key="6">
    <source>
        <dbReference type="Pfam" id="PF24125"/>
    </source>
</evidence>
<dbReference type="Pfam" id="PF14559">
    <property type="entry name" value="TPR_19"/>
    <property type="match status" value="1"/>
</dbReference>
<dbReference type="PANTHER" id="PTHR44943:SF8">
    <property type="entry name" value="TPR REPEAT-CONTAINING PROTEIN MJ0263"/>
    <property type="match status" value="1"/>
</dbReference>
<dbReference type="PROSITE" id="PS50293">
    <property type="entry name" value="TPR_REGION"/>
    <property type="match status" value="1"/>
</dbReference>
<proteinExistence type="predicted"/>
<dbReference type="EMBL" id="BAAFGK010000005">
    <property type="protein sequence ID" value="GAB0058615.1"/>
    <property type="molecule type" value="Genomic_DNA"/>
</dbReference>
<feature type="signal peptide" evidence="5">
    <location>
        <begin position="1"/>
        <end position="25"/>
    </location>
</feature>
<keyword evidence="1" id="KW-0677">Repeat</keyword>
<reference evidence="7 8" key="2">
    <citation type="submission" date="2024-09" db="EMBL/GenBank/DDBJ databases">
        <title>Draft genome sequence of Candidatus Magnetaquicoccaceae bacterium FCR-1.</title>
        <authorList>
            <person name="Shimoshige H."/>
            <person name="Shimamura S."/>
            <person name="Taoka A."/>
            <person name="Kobayashi H."/>
            <person name="Maekawa T."/>
        </authorList>
    </citation>
    <scope>NUCLEOTIDE SEQUENCE [LARGE SCALE GENOMIC DNA]</scope>
    <source>
        <strain evidence="7 8">FCR-1</strain>
    </source>
</reference>
<dbReference type="Gene3D" id="1.25.40.10">
    <property type="entry name" value="Tetratricopeptide repeat domain"/>
    <property type="match status" value="1"/>
</dbReference>
<keyword evidence="8" id="KW-1185">Reference proteome</keyword>
<dbReference type="InterPro" id="IPR032710">
    <property type="entry name" value="NTF2-like_dom_sf"/>
</dbReference>
<evidence type="ECO:0000256" key="2">
    <source>
        <dbReference type="ARBA" id="ARBA00022803"/>
    </source>
</evidence>
<dbReference type="InterPro" id="IPR011990">
    <property type="entry name" value="TPR-like_helical_dom_sf"/>
</dbReference>
<keyword evidence="2 3" id="KW-0802">TPR repeat</keyword>